<feature type="compositionally biased region" description="Acidic residues" evidence="1">
    <location>
        <begin position="269"/>
        <end position="288"/>
    </location>
</feature>
<protein>
    <submittedName>
        <fullName evidence="2">Uncharacterized protein</fullName>
    </submittedName>
</protein>
<gene>
    <name evidence="2" type="ORF">K461DRAFT_316879</name>
</gene>
<accession>A0A9P4MKV6</accession>
<name>A0A9P4MKV6_9PEZI</name>
<dbReference type="AlphaFoldDB" id="A0A9P4MKV6"/>
<organism evidence="2 3">
    <name type="scientific">Myriangium duriaei CBS 260.36</name>
    <dbReference type="NCBI Taxonomy" id="1168546"/>
    <lineage>
        <taxon>Eukaryota</taxon>
        <taxon>Fungi</taxon>
        <taxon>Dikarya</taxon>
        <taxon>Ascomycota</taxon>
        <taxon>Pezizomycotina</taxon>
        <taxon>Dothideomycetes</taxon>
        <taxon>Dothideomycetidae</taxon>
        <taxon>Myriangiales</taxon>
        <taxon>Myriangiaceae</taxon>
        <taxon>Myriangium</taxon>
    </lineage>
</organism>
<dbReference type="Proteomes" id="UP000799439">
    <property type="component" value="Unassembled WGS sequence"/>
</dbReference>
<comment type="caution">
    <text evidence="2">The sequence shown here is derived from an EMBL/GenBank/DDBJ whole genome shotgun (WGS) entry which is preliminary data.</text>
</comment>
<sequence>MAHLLAHYGYMGWSPETCYMKFSAALLAVRNICVEFTCPCLSVDFTNVHLHLNEDDTFFDPTPPSHFLQNLSSILFQTSSMDFEIPHDSPMDDTGFGPIVDSPSPPLCFDEGETYQSSQSCRSIRLLRNESSPLDTFAYYRTTLNRISADDLERQGRFNTHQWTPLFVTSALQLPDTLAYVLRYSSGITMSEYMIPGTSVGDEHEKGMVVFGRGRRNRDMISEWYGEGAVCVDVDVEILLADGVVRQMAALRWVEECSSSDTDGRLHEPEEEPQDETVEESDAEEGADDSWISGCRTHAAQVDELGDGHSDSQGWTMLEANPGVVW</sequence>
<dbReference type="EMBL" id="ML996081">
    <property type="protein sequence ID" value="KAF2156658.1"/>
    <property type="molecule type" value="Genomic_DNA"/>
</dbReference>
<dbReference type="OrthoDB" id="1044435at2759"/>
<evidence type="ECO:0000256" key="1">
    <source>
        <dbReference type="SAM" id="MobiDB-lite"/>
    </source>
</evidence>
<feature type="region of interest" description="Disordered" evidence="1">
    <location>
        <begin position="259"/>
        <end position="326"/>
    </location>
</feature>
<reference evidence="2" key="1">
    <citation type="journal article" date="2020" name="Stud. Mycol.">
        <title>101 Dothideomycetes genomes: a test case for predicting lifestyles and emergence of pathogens.</title>
        <authorList>
            <person name="Haridas S."/>
            <person name="Albert R."/>
            <person name="Binder M."/>
            <person name="Bloem J."/>
            <person name="Labutti K."/>
            <person name="Salamov A."/>
            <person name="Andreopoulos B."/>
            <person name="Baker S."/>
            <person name="Barry K."/>
            <person name="Bills G."/>
            <person name="Bluhm B."/>
            <person name="Cannon C."/>
            <person name="Castanera R."/>
            <person name="Culley D."/>
            <person name="Daum C."/>
            <person name="Ezra D."/>
            <person name="Gonzalez J."/>
            <person name="Henrissat B."/>
            <person name="Kuo A."/>
            <person name="Liang C."/>
            <person name="Lipzen A."/>
            <person name="Lutzoni F."/>
            <person name="Magnuson J."/>
            <person name="Mondo S."/>
            <person name="Nolan M."/>
            <person name="Ohm R."/>
            <person name="Pangilinan J."/>
            <person name="Park H.-J."/>
            <person name="Ramirez L."/>
            <person name="Alfaro M."/>
            <person name="Sun H."/>
            <person name="Tritt A."/>
            <person name="Yoshinaga Y."/>
            <person name="Zwiers L.-H."/>
            <person name="Turgeon B."/>
            <person name="Goodwin S."/>
            <person name="Spatafora J."/>
            <person name="Crous P."/>
            <person name="Grigoriev I."/>
        </authorList>
    </citation>
    <scope>NUCLEOTIDE SEQUENCE</scope>
    <source>
        <strain evidence="2">CBS 260.36</strain>
    </source>
</reference>
<evidence type="ECO:0000313" key="3">
    <source>
        <dbReference type="Proteomes" id="UP000799439"/>
    </source>
</evidence>
<proteinExistence type="predicted"/>
<keyword evidence="3" id="KW-1185">Reference proteome</keyword>
<evidence type="ECO:0000313" key="2">
    <source>
        <dbReference type="EMBL" id="KAF2156658.1"/>
    </source>
</evidence>